<dbReference type="AlphaFoldDB" id="A0A8S1MUZ9"/>
<keyword evidence="3" id="KW-0862">Zinc</keyword>
<dbReference type="OrthoDB" id="313171at2759"/>
<feature type="coiled-coil region" evidence="4">
    <location>
        <begin position="49"/>
        <end position="76"/>
    </location>
</feature>
<evidence type="ECO:0000256" key="1">
    <source>
        <dbReference type="ARBA" id="ARBA00022723"/>
    </source>
</evidence>
<dbReference type="GO" id="GO:0008270">
    <property type="term" value="F:zinc ion binding"/>
    <property type="evidence" value="ECO:0007669"/>
    <property type="project" value="UniProtKB-KW"/>
</dbReference>
<keyword evidence="7" id="KW-1185">Reference proteome</keyword>
<dbReference type="Proteomes" id="UP000692954">
    <property type="component" value="Unassembled WGS sequence"/>
</dbReference>
<reference evidence="6" key="1">
    <citation type="submission" date="2021-01" db="EMBL/GenBank/DDBJ databases">
        <authorList>
            <consortium name="Genoscope - CEA"/>
            <person name="William W."/>
        </authorList>
    </citation>
    <scope>NUCLEOTIDE SEQUENCE</scope>
</reference>
<evidence type="ECO:0000256" key="4">
    <source>
        <dbReference type="SAM" id="Coils"/>
    </source>
</evidence>
<evidence type="ECO:0000256" key="3">
    <source>
        <dbReference type="ARBA" id="ARBA00022833"/>
    </source>
</evidence>
<keyword evidence="1" id="KW-0479">Metal-binding</keyword>
<evidence type="ECO:0000313" key="7">
    <source>
        <dbReference type="Proteomes" id="UP000692954"/>
    </source>
</evidence>
<feature type="region of interest" description="Disordered" evidence="5">
    <location>
        <begin position="320"/>
        <end position="339"/>
    </location>
</feature>
<comment type="caution">
    <text evidence="6">The sequence shown here is derived from an EMBL/GenBank/DDBJ whole genome shotgun (WGS) entry which is preliminary data.</text>
</comment>
<accession>A0A8S1MUZ9</accession>
<dbReference type="EMBL" id="CAJJDN010000046">
    <property type="protein sequence ID" value="CAD8084118.1"/>
    <property type="molecule type" value="Genomic_DNA"/>
</dbReference>
<feature type="coiled-coil region" evidence="4">
    <location>
        <begin position="125"/>
        <end position="159"/>
    </location>
</feature>
<gene>
    <name evidence="6" type="ORF">PSON_ATCC_30995.1.T0460087</name>
</gene>
<evidence type="ECO:0000256" key="5">
    <source>
        <dbReference type="SAM" id="MobiDB-lite"/>
    </source>
</evidence>
<feature type="compositionally biased region" description="Polar residues" evidence="5">
    <location>
        <begin position="324"/>
        <end position="339"/>
    </location>
</feature>
<keyword evidence="4" id="KW-0175">Coiled coil</keyword>
<evidence type="ECO:0000256" key="2">
    <source>
        <dbReference type="ARBA" id="ARBA00022771"/>
    </source>
</evidence>
<protein>
    <recommendedName>
        <fullName evidence="8">RING-type domain-containing protein</fullName>
    </recommendedName>
</protein>
<organism evidence="6 7">
    <name type="scientific">Paramecium sonneborni</name>
    <dbReference type="NCBI Taxonomy" id="65129"/>
    <lineage>
        <taxon>Eukaryota</taxon>
        <taxon>Sar</taxon>
        <taxon>Alveolata</taxon>
        <taxon>Ciliophora</taxon>
        <taxon>Intramacronucleata</taxon>
        <taxon>Oligohymenophorea</taxon>
        <taxon>Peniculida</taxon>
        <taxon>Parameciidae</taxon>
        <taxon>Paramecium</taxon>
    </lineage>
</organism>
<evidence type="ECO:0000313" key="6">
    <source>
        <dbReference type="EMBL" id="CAD8084118.1"/>
    </source>
</evidence>
<keyword evidence="2" id="KW-0863">Zinc-finger</keyword>
<dbReference type="PROSITE" id="PS00518">
    <property type="entry name" value="ZF_RING_1"/>
    <property type="match status" value="1"/>
</dbReference>
<name>A0A8S1MUZ9_9CILI</name>
<proteinExistence type="predicted"/>
<evidence type="ECO:0008006" key="8">
    <source>
        <dbReference type="Google" id="ProtNLM"/>
    </source>
</evidence>
<dbReference type="InterPro" id="IPR017907">
    <property type="entry name" value="Znf_RING_CS"/>
</dbReference>
<sequence length="477" mass="57403">MKQQINSKGNKKGFSFWGIIDQCRLKRNDQKDDQNLKYQKSQQNHLENEKIYQQDKQQINQKKNQEESENENIYIEDKLINIQNQDEENQIQCNSNQNSNKNGNMNQEQNIQGIKSDQNTINNSYRNYSDNIRDQNKQYNQKQAQIENQQQQQLHLEAMKRSDPSVLQPSRELQNNQIQNIQNSKIQIIQNNNQQFAQKNKQQLQYSNKVQQNIKNQEDYNYLQNTSIRIKQNDSLIQSNYESNQNRNQQSDLHQFQVSNKQNYSNIIQNNPKINCILDQEKANYKQDYIFISSQNYYEQIPQQKNMQVFKQSETNQQNQSQSRISLNSQESNLNDNDSLPSKVKTIQVRCFYCQNEIYQKYTQLQCQHFYCNDCLKELLRNQSLQKDRIRYQCNCSKTINLQLFIFERDKIINLLNEKLNINQINILQQQIKKQKTVKNCRNKHCQFFVIMRDDLNKEYFYCPLCLEKQYDDQQKK</sequence>